<reference evidence="1 3" key="1">
    <citation type="submission" date="2020-01" db="EMBL/GenBank/DDBJ databases">
        <authorList>
            <consortium name="DOE Joint Genome Institute"/>
            <person name="Haridas S."/>
            <person name="Albert R."/>
            <person name="Binder M."/>
            <person name="Bloem J."/>
            <person name="Labutti K."/>
            <person name="Salamov A."/>
            <person name="Andreopoulos B."/>
            <person name="Baker S.E."/>
            <person name="Barry K."/>
            <person name="Bills G."/>
            <person name="Bluhm B.H."/>
            <person name="Cannon C."/>
            <person name="Castanera R."/>
            <person name="Culley D.E."/>
            <person name="Daum C."/>
            <person name="Ezra D."/>
            <person name="Gonzalez J.B."/>
            <person name="Henrissat B."/>
            <person name="Kuo A."/>
            <person name="Liang C."/>
            <person name="Lipzen A."/>
            <person name="Lutzoni F."/>
            <person name="Magnuson J."/>
            <person name="Mondo S."/>
            <person name="Nolan M."/>
            <person name="Ohm R."/>
            <person name="Pangilinan J."/>
            <person name="Park H.-J."/>
            <person name="Ramirez L."/>
            <person name="Alfaro M."/>
            <person name="Sun H."/>
            <person name="Tritt A."/>
            <person name="Yoshinaga Y."/>
            <person name="Zwiers L.-H."/>
            <person name="Turgeon B.G."/>
            <person name="Goodwin S.B."/>
            <person name="Spatafora J.W."/>
            <person name="Crous P.W."/>
            <person name="Grigoriev I.V."/>
        </authorList>
    </citation>
    <scope>NUCLEOTIDE SEQUENCE</scope>
    <source>
        <strain evidence="1 3">CBS 781.70</strain>
    </source>
</reference>
<evidence type="ECO:0000313" key="2">
    <source>
        <dbReference type="Proteomes" id="UP000504638"/>
    </source>
</evidence>
<gene>
    <name evidence="1 3" type="ORF">P152DRAFT_214787</name>
</gene>
<sequence>MTVAVHNVKAGQLWELAGLGSNGDWGDRNRMLIDRELMGIDVERGRVADPYSAPAVKDMLTYVLMNCFGGNGPSSAGHKCEDWFPKYEQGHLVSPCRDGFHHGGWSAKRSVPRSAREWVSPVGTRLLGSESGTSIARLVQSLPCTHCAGYRCSECLQ</sequence>
<reference evidence="3" key="3">
    <citation type="submission" date="2025-04" db="UniProtKB">
        <authorList>
            <consortium name="RefSeq"/>
        </authorList>
    </citation>
    <scope>IDENTIFICATION</scope>
    <source>
        <strain evidence="3">CBS 781.70</strain>
    </source>
</reference>
<dbReference type="Proteomes" id="UP000504638">
    <property type="component" value="Unplaced"/>
</dbReference>
<dbReference type="AlphaFoldDB" id="A0A6G1FSG1"/>
<keyword evidence="2" id="KW-1185">Reference proteome</keyword>
<dbReference type="RefSeq" id="XP_033530243.1">
    <property type="nucleotide sequence ID" value="XM_033674442.1"/>
</dbReference>
<reference evidence="3" key="2">
    <citation type="submission" date="2020-04" db="EMBL/GenBank/DDBJ databases">
        <authorList>
            <consortium name="NCBI Genome Project"/>
        </authorList>
    </citation>
    <scope>NUCLEOTIDE SEQUENCE</scope>
    <source>
        <strain evidence="3">CBS 781.70</strain>
    </source>
</reference>
<organism evidence="1">
    <name type="scientific">Eremomyces bilateralis CBS 781.70</name>
    <dbReference type="NCBI Taxonomy" id="1392243"/>
    <lineage>
        <taxon>Eukaryota</taxon>
        <taxon>Fungi</taxon>
        <taxon>Dikarya</taxon>
        <taxon>Ascomycota</taxon>
        <taxon>Pezizomycotina</taxon>
        <taxon>Dothideomycetes</taxon>
        <taxon>Dothideomycetes incertae sedis</taxon>
        <taxon>Eremomycetales</taxon>
        <taxon>Eremomycetaceae</taxon>
        <taxon>Eremomyces</taxon>
    </lineage>
</organism>
<dbReference type="GeneID" id="54415012"/>
<evidence type="ECO:0000313" key="1">
    <source>
        <dbReference type="EMBL" id="KAF1808612.1"/>
    </source>
</evidence>
<evidence type="ECO:0000313" key="3">
    <source>
        <dbReference type="RefSeq" id="XP_033530243.1"/>
    </source>
</evidence>
<proteinExistence type="predicted"/>
<dbReference type="EMBL" id="ML975181">
    <property type="protein sequence ID" value="KAF1808612.1"/>
    <property type="molecule type" value="Genomic_DNA"/>
</dbReference>
<accession>A0A6G1FSG1</accession>
<name>A0A6G1FSG1_9PEZI</name>
<protein>
    <submittedName>
        <fullName evidence="1 3">Uncharacterized protein</fullName>
    </submittedName>
</protein>